<dbReference type="InterPro" id="IPR036513">
    <property type="entry name" value="STAS_dom_sf"/>
</dbReference>
<evidence type="ECO:0008006" key="3">
    <source>
        <dbReference type="Google" id="ProtNLM"/>
    </source>
</evidence>
<evidence type="ECO:0000313" key="1">
    <source>
        <dbReference type="EMBL" id="BBO68509.1"/>
    </source>
</evidence>
<dbReference type="Gene3D" id="3.40.50.10600">
    <property type="entry name" value="SpoIIaa-like domains"/>
    <property type="match status" value="1"/>
</dbReference>
<organism evidence="1 2">
    <name type="scientific">Desulfosarcina alkanivorans</name>
    <dbReference type="NCBI Taxonomy" id="571177"/>
    <lineage>
        <taxon>Bacteria</taxon>
        <taxon>Pseudomonadati</taxon>
        <taxon>Thermodesulfobacteriota</taxon>
        <taxon>Desulfobacteria</taxon>
        <taxon>Desulfobacterales</taxon>
        <taxon>Desulfosarcinaceae</taxon>
        <taxon>Desulfosarcina</taxon>
    </lineage>
</organism>
<dbReference type="InterPro" id="IPR021866">
    <property type="entry name" value="SpoIIAA-like"/>
</dbReference>
<sequence>MQLSEFKAAGNVLTLEVREEIRKARFKAICEDMDRATAALGTVRLVLVMRHYPSFNSAEDFYDDLRFLRLYDHAIDRVAVVCDRFWKDSWVGIFSLFSGIRMQFFEMTQVRAVTRWIQGN</sequence>
<dbReference type="EMBL" id="AP021874">
    <property type="protein sequence ID" value="BBO68509.1"/>
    <property type="molecule type" value="Genomic_DNA"/>
</dbReference>
<protein>
    <recommendedName>
        <fullName evidence="3">STAS/SEC14 domain-containing protein</fullName>
    </recommendedName>
</protein>
<dbReference type="InterPro" id="IPR038396">
    <property type="entry name" value="SpoIIAA-like_sf"/>
</dbReference>
<dbReference type="Proteomes" id="UP000427906">
    <property type="component" value="Chromosome"/>
</dbReference>
<proteinExistence type="predicted"/>
<dbReference type="AlphaFoldDB" id="A0A5K7YKV2"/>
<dbReference type="Pfam" id="PF11964">
    <property type="entry name" value="SpoIIAA-like"/>
    <property type="match status" value="1"/>
</dbReference>
<dbReference type="KEGG" id="dalk:DSCA_24390"/>
<keyword evidence="2" id="KW-1185">Reference proteome</keyword>
<name>A0A5K7YKV2_9BACT</name>
<dbReference type="RefSeq" id="WP_167527739.1">
    <property type="nucleotide sequence ID" value="NZ_AP021874.1"/>
</dbReference>
<accession>A0A5K7YKV2</accession>
<evidence type="ECO:0000313" key="2">
    <source>
        <dbReference type="Proteomes" id="UP000427906"/>
    </source>
</evidence>
<gene>
    <name evidence="1" type="ORF">DSCA_24390</name>
</gene>
<reference evidence="1 2" key="1">
    <citation type="submission" date="2019-11" db="EMBL/GenBank/DDBJ databases">
        <title>Comparative genomics of hydrocarbon-degrading Desulfosarcina strains.</title>
        <authorList>
            <person name="Watanabe M."/>
            <person name="Kojima H."/>
            <person name="Fukui M."/>
        </authorList>
    </citation>
    <scope>NUCLEOTIDE SEQUENCE [LARGE SCALE GENOMIC DNA]</scope>
    <source>
        <strain evidence="1 2">PL12</strain>
    </source>
</reference>
<dbReference type="SUPFAM" id="SSF52091">
    <property type="entry name" value="SpoIIaa-like"/>
    <property type="match status" value="1"/>
</dbReference>